<keyword evidence="9" id="KW-1185">Reference proteome</keyword>
<keyword evidence="4 6" id="KW-1133">Transmembrane helix</keyword>
<dbReference type="InterPro" id="IPR000620">
    <property type="entry name" value="EamA_dom"/>
</dbReference>
<proteinExistence type="inferred from homology"/>
<sequence length="307" mass="32268">MNPLRGIACKVLSVILFTFMAVCIKSTAPHVPPGEAVFFRSALAVPVILGWLAWSRTLRHGLSTRHPLGHFWRGFVGTAAMGLGFTALGFLPLPEATALGYAAPLLTVIFGAMFLGEKVHAFRLTAVFVGLVGVVIVLSPRLTLTNPTEASALQAFGAMAALFGAVCAALAQVTVRKLVTTEATGAIVLYFSLTSVALSFLTIPFGWTVPTGPEAVLLVSAGLLGGAGQIFLTEGYRHAETGVIAPFEYVSMVLALVLGYLIFGEAPTLTMLAGAVLIVAAGLFIIFRERRLGLARAAARRVMTPQG</sequence>
<feature type="transmembrane region" description="Helical" evidence="6">
    <location>
        <begin position="187"/>
        <end position="209"/>
    </location>
</feature>
<comment type="similarity">
    <text evidence="2">Belongs to the drug/metabolite transporter (DMT) superfamily. 10 TMS drug/metabolite exporter (DME) (TC 2.A.7.3) family.</text>
</comment>
<evidence type="ECO:0000259" key="7">
    <source>
        <dbReference type="Pfam" id="PF00892"/>
    </source>
</evidence>
<comment type="caution">
    <text evidence="8">The sequence shown here is derived from an EMBL/GenBank/DDBJ whole genome shotgun (WGS) entry which is preliminary data.</text>
</comment>
<comment type="subcellular location">
    <subcellularLocation>
        <location evidence="1">Membrane</location>
        <topology evidence="1">Multi-pass membrane protein</topology>
    </subcellularLocation>
</comment>
<keyword evidence="5 6" id="KW-0472">Membrane</keyword>
<feature type="transmembrane region" description="Helical" evidence="6">
    <location>
        <begin position="215"/>
        <end position="232"/>
    </location>
</feature>
<name>A0A840SJX3_9RHOB</name>
<evidence type="ECO:0000256" key="4">
    <source>
        <dbReference type="ARBA" id="ARBA00022989"/>
    </source>
</evidence>
<dbReference type="Pfam" id="PF00892">
    <property type="entry name" value="EamA"/>
    <property type="match status" value="2"/>
</dbReference>
<feature type="transmembrane region" description="Helical" evidence="6">
    <location>
        <begin position="244"/>
        <end position="263"/>
    </location>
</feature>
<evidence type="ECO:0000256" key="3">
    <source>
        <dbReference type="ARBA" id="ARBA00022692"/>
    </source>
</evidence>
<dbReference type="EMBL" id="JACHFM010000001">
    <property type="protein sequence ID" value="MBB5220186.1"/>
    <property type="molecule type" value="Genomic_DNA"/>
</dbReference>
<feature type="transmembrane region" description="Helical" evidence="6">
    <location>
        <begin position="98"/>
        <end position="115"/>
    </location>
</feature>
<keyword evidence="3 6" id="KW-0812">Transmembrane</keyword>
<dbReference type="Proteomes" id="UP000549457">
    <property type="component" value="Unassembled WGS sequence"/>
</dbReference>
<evidence type="ECO:0000313" key="9">
    <source>
        <dbReference type="Proteomes" id="UP000549457"/>
    </source>
</evidence>
<evidence type="ECO:0000256" key="2">
    <source>
        <dbReference type="ARBA" id="ARBA00009853"/>
    </source>
</evidence>
<accession>A0A840SJX3</accession>
<feature type="transmembrane region" description="Helical" evidence="6">
    <location>
        <begin position="74"/>
        <end position="92"/>
    </location>
</feature>
<dbReference type="SUPFAM" id="SSF103481">
    <property type="entry name" value="Multidrug resistance efflux transporter EmrE"/>
    <property type="match status" value="2"/>
</dbReference>
<dbReference type="RefSeq" id="WP_184146025.1">
    <property type="nucleotide sequence ID" value="NZ_JACHFM010000001.1"/>
</dbReference>
<evidence type="ECO:0000256" key="6">
    <source>
        <dbReference type="SAM" id="Phobius"/>
    </source>
</evidence>
<feature type="transmembrane region" description="Helical" evidence="6">
    <location>
        <begin position="12"/>
        <end position="31"/>
    </location>
</feature>
<reference evidence="8 9" key="1">
    <citation type="submission" date="2020-08" db="EMBL/GenBank/DDBJ databases">
        <title>Genomic Encyclopedia of Type Strains, Phase IV (KMG-IV): sequencing the most valuable type-strain genomes for metagenomic binning, comparative biology and taxonomic classification.</title>
        <authorList>
            <person name="Goeker M."/>
        </authorList>
    </citation>
    <scope>NUCLEOTIDE SEQUENCE [LARGE SCALE GENOMIC DNA]</scope>
    <source>
        <strain evidence="8 9">DSM 101730</strain>
    </source>
</reference>
<evidence type="ECO:0000256" key="1">
    <source>
        <dbReference type="ARBA" id="ARBA00004141"/>
    </source>
</evidence>
<dbReference type="InterPro" id="IPR037185">
    <property type="entry name" value="EmrE-like"/>
</dbReference>
<protein>
    <submittedName>
        <fullName evidence="8">Drug/metabolite transporter (DMT)-like permease</fullName>
    </submittedName>
</protein>
<evidence type="ECO:0000256" key="5">
    <source>
        <dbReference type="ARBA" id="ARBA00023136"/>
    </source>
</evidence>
<organism evidence="8 9">
    <name type="scientific">Amaricoccus macauensis</name>
    <dbReference type="NCBI Taxonomy" id="57001"/>
    <lineage>
        <taxon>Bacteria</taxon>
        <taxon>Pseudomonadati</taxon>
        <taxon>Pseudomonadota</taxon>
        <taxon>Alphaproteobacteria</taxon>
        <taxon>Rhodobacterales</taxon>
        <taxon>Paracoccaceae</taxon>
        <taxon>Amaricoccus</taxon>
    </lineage>
</organism>
<feature type="transmembrane region" description="Helical" evidence="6">
    <location>
        <begin position="152"/>
        <end position="175"/>
    </location>
</feature>
<feature type="transmembrane region" description="Helical" evidence="6">
    <location>
        <begin position="122"/>
        <end position="140"/>
    </location>
</feature>
<feature type="transmembrane region" description="Helical" evidence="6">
    <location>
        <begin position="269"/>
        <end position="287"/>
    </location>
</feature>
<feature type="transmembrane region" description="Helical" evidence="6">
    <location>
        <begin position="37"/>
        <end position="54"/>
    </location>
</feature>
<feature type="domain" description="EamA" evidence="7">
    <location>
        <begin position="156"/>
        <end position="286"/>
    </location>
</feature>
<gene>
    <name evidence="8" type="ORF">HNP73_000107</name>
</gene>
<dbReference type="GO" id="GO:0016020">
    <property type="term" value="C:membrane"/>
    <property type="evidence" value="ECO:0007669"/>
    <property type="project" value="UniProtKB-SubCell"/>
</dbReference>
<dbReference type="PANTHER" id="PTHR22911:SF6">
    <property type="entry name" value="SOLUTE CARRIER FAMILY 35 MEMBER G1"/>
    <property type="match status" value="1"/>
</dbReference>
<dbReference type="AlphaFoldDB" id="A0A840SJX3"/>
<evidence type="ECO:0000313" key="8">
    <source>
        <dbReference type="EMBL" id="MBB5220186.1"/>
    </source>
</evidence>
<feature type="domain" description="EamA" evidence="7">
    <location>
        <begin position="5"/>
        <end position="138"/>
    </location>
</feature>
<dbReference type="PANTHER" id="PTHR22911">
    <property type="entry name" value="ACYL-MALONYL CONDENSING ENZYME-RELATED"/>
    <property type="match status" value="1"/>
</dbReference>